<dbReference type="GO" id="GO:0004523">
    <property type="term" value="F:RNA-DNA hybrid ribonuclease activity"/>
    <property type="evidence" value="ECO:0007669"/>
    <property type="project" value="UniProtKB-EC"/>
</dbReference>
<accession>A0ABD0PGB1</accession>
<gene>
    <name evidence="5" type="ORF">M9458_033413</name>
</gene>
<comment type="caution">
    <text evidence="5">The sequence shown here is derived from an EMBL/GenBank/DDBJ whole genome shotgun (WGS) entry which is preliminary data.</text>
</comment>
<evidence type="ECO:0000256" key="3">
    <source>
        <dbReference type="SAM" id="MobiDB-lite"/>
    </source>
</evidence>
<dbReference type="Pfam" id="PF00078">
    <property type="entry name" value="RVT_1"/>
    <property type="match status" value="1"/>
</dbReference>
<organism evidence="5 6">
    <name type="scientific">Cirrhinus mrigala</name>
    <name type="common">Mrigala</name>
    <dbReference type="NCBI Taxonomy" id="683832"/>
    <lineage>
        <taxon>Eukaryota</taxon>
        <taxon>Metazoa</taxon>
        <taxon>Chordata</taxon>
        <taxon>Craniata</taxon>
        <taxon>Vertebrata</taxon>
        <taxon>Euteleostomi</taxon>
        <taxon>Actinopterygii</taxon>
        <taxon>Neopterygii</taxon>
        <taxon>Teleostei</taxon>
        <taxon>Ostariophysi</taxon>
        <taxon>Cypriniformes</taxon>
        <taxon>Cyprinidae</taxon>
        <taxon>Labeoninae</taxon>
        <taxon>Labeonini</taxon>
        <taxon>Cirrhinus</taxon>
    </lineage>
</organism>
<feature type="compositionally biased region" description="Polar residues" evidence="3">
    <location>
        <begin position="802"/>
        <end position="813"/>
    </location>
</feature>
<feature type="region of interest" description="Disordered" evidence="3">
    <location>
        <begin position="801"/>
        <end position="827"/>
    </location>
</feature>
<dbReference type="CDD" id="cd01647">
    <property type="entry name" value="RT_LTR"/>
    <property type="match status" value="1"/>
</dbReference>
<evidence type="ECO:0000313" key="5">
    <source>
        <dbReference type="EMBL" id="KAL0173102.1"/>
    </source>
</evidence>
<comment type="similarity">
    <text evidence="1">Belongs to the beta type-B retroviral polymerase family. HERV class-II K(HML-2) pol subfamily.</text>
</comment>
<name>A0ABD0PGB1_CIRMR</name>
<dbReference type="PANTHER" id="PTHR37984:SF8">
    <property type="entry name" value="CCHC-TYPE DOMAIN-CONTAINING PROTEIN"/>
    <property type="match status" value="1"/>
</dbReference>
<dbReference type="InterPro" id="IPR050951">
    <property type="entry name" value="Retrovirus_Pol_polyprotein"/>
</dbReference>
<dbReference type="InterPro" id="IPR043502">
    <property type="entry name" value="DNA/RNA_pol_sf"/>
</dbReference>
<dbReference type="AlphaFoldDB" id="A0ABD0PGB1"/>
<protein>
    <recommendedName>
        <fullName evidence="2">ribonuclease H</fullName>
        <ecNumber evidence="2">3.1.26.4</ecNumber>
    </recommendedName>
</protein>
<dbReference type="EMBL" id="JAMKFB020000016">
    <property type="protein sequence ID" value="KAL0173102.1"/>
    <property type="molecule type" value="Genomic_DNA"/>
</dbReference>
<sequence length="827" mass="93821">METYGIQAPRMDWTSANLPEAWRRFKQQAELMFSGPLREKRETEKCSYLLLWIGEKGLDIYNTWSLSEDEAKKLQTYYDKYAAYITPKSNPIYARYRFHEKMQADGETFEHFITELKLLVKDCGYPNSDEMVRDRIVFATNSPRVCEKLLSQGAELTLDKAIDIARSHELAQIQLKEMTGSKDAPKIDAVNATKRQNAHRYTKTKDHKLVHGECDRCAGSHSPRDACPARGKQCMKCKKYKHFAKACKTKNTAPTKPQRRPVHALVQNNEEEQCELYIDSITTVNANKNNVQAYADIKVGPSQQTIRFKIDSGAEINAIPNNTFNTLFKRVPVAPPAQSITAYGGNPLVVRGTCMLECEHDDRSVLLEFHIVKAKAPPILGLGASLDLNLIKLVMGVSKEQTKIGNNPKTILKEYADVFQGIGEFAGECTFRVNPHATPVVYPPRRVPIALRARLKEEFDRMEDNNIIVKVTEPTEWVNALVVVEKPKSQKLRVCLDPRDLNKAIQRPHYPLPTLEEVTTKLTGAQYFSVLDARSGYWAIKLSTESSMLTTFNTPFGRYRFLRLPFGINSAQDEFQRRVNEMYEGLKGVAAIVDDILVYGRDKEEHDTNLRAMLQRTRERGLKLNPDKCRVGVQEVSYFGHRLSGEGISPDPQKVKAIQEIQPPQSKPELETILAMVNYLARFTPHLSEVNAPLRQLLKQDCEFIWDAVHDKAFKQIKELITNHPVLTYFDPQMDLTLQVDASKSGLGAVLLQHDKPVAYASKSLNSTEQNYAQIEKELYAVLFGCKRFHEYMYGRKVTVESEGNNSSDSTGHSACDIEPGHKDRLA</sequence>
<dbReference type="Gene3D" id="3.30.70.270">
    <property type="match status" value="2"/>
</dbReference>
<feature type="domain" description="Reverse transcriptase" evidence="4">
    <location>
        <begin position="465"/>
        <end position="643"/>
    </location>
</feature>
<dbReference type="EC" id="3.1.26.4" evidence="2"/>
<keyword evidence="6" id="KW-1185">Reference proteome</keyword>
<dbReference type="Gene3D" id="3.10.10.10">
    <property type="entry name" value="HIV Type 1 Reverse Transcriptase, subunit A, domain 1"/>
    <property type="match status" value="1"/>
</dbReference>
<evidence type="ECO:0000313" key="6">
    <source>
        <dbReference type="Proteomes" id="UP001529510"/>
    </source>
</evidence>
<dbReference type="FunFam" id="3.10.10.10:FF:000003">
    <property type="entry name" value="Retrovirus-related Pol polyprotein from transposon 297-like Protein"/>
    <property type="match status" value="1"/>
</dbReference>
<dbReference type="FunFam" id="3.10.20.370:FF:000001">
    <property type="entry name" value="Retrovirus-related Pol polyprotein from transposon 17.6-like protein"/>
    <property type="match status" value="1"/>
</dbReference>
<dbReference type="InterPro" id="IPR041577">
    <property type="entry name" value="RT_RNaseH_2"/>
</dbReference>
<evidence type="ECO:0000256" key="1">
    <source>
        <dbReference type="ARBA" id="ARBA00010879"/>
    </source>
</evidence>
<evidence type="ECO:0000259" key="4">
    <source>
        <dbReference type="PROSITE" id="PS50878"/>
    </source>
</evidence>
<evidence type="ECO:0000256" key="2">
    <source>
        <dbReference type="ARBA" id="ARBA00012180"/>
    </source>
</evidence>
<dbReference type="Pfam" id="PF17919">
    <property type="entry name" value="RT_RNaseH_2"/>
    <property type="match status" value="1"/>
</dbReference>
<dbReference type="CDD" id="cd05481">
    <property type="entry name" value="retropepsin_like_LTR_1"/>
    <property type="match status" value="1"/>
</dbReference>
<reference evidence="5 6" key="1">
    <citation type="submission" date="2024-05" db="EMBL/GenBank/DDBJ databases">
        <title>Genome sequencing and assembly of Indian major carp, Cirrhinus mrigala (Hamilton, 1822).</title>
        <authorList>
            <person name="Mohindra V."/>
            <person name="Chowdhury L.M."/>
            <person name="Lal K."/>
            <person name="Jena J.K."/>
        </authorList>
    </citation>
    <scope>NUCLEOTIDE SEQUENCE [LARGE SCALE GENOMIC DNA]</scope>
    <source>
        <strain evidence="5">CM1030</strain>
        <tissue evidence="5">Blood</tissue>
    </source>
</reference>
<dbReference type="SUPFAM" id="SSF56672">
    <property type="entry name" value="DNA/RNA polymerases"/>
    <property type="match status" value="1"/>
</dbReference>
<dbReference type="Proteomes" id="UP001529510">
    <property type="component" value="Unassembled WGS sequence"/>
</dbReference>
<proteinExistence type="inferred from homology"/>
<dbReference type="InterPro" id="IPR043128">
    <property type="entry name" value="Rev_trsase/Diguanyl_cyclase"/>
</dbReference>
<dbReference type="PROSITE" id="PS50878">
    <property type="entry name" value="RT_POL"/>
    <property type="match status" value="1"/>
</dbReference>
<dbReference type="FunFam" id="3.30.70.270:FF:000026">
    <property type="entry name" value="Transposon Ty3-G Gag-Pol polyprotein"/>
    <property type="match status" value="1"/>
</dbReference>
<dbReference type="PANTHER" id="PTHR37984">
    <property type="entry name" value="PROTEIN CBG26694"/>
    <property type="match status" value="1"/>
</dbReference>
<dbReference type="InterPro" id="IPR000477">
    <property type="entry name" value="RT_dom"/>
</dbReference>